<dbReference type="PANTHER" id="PTHR37309">
    <property type="entry name" value="SLR0284 PROTEIN"/>
    <property type="match status" value="1"/>
</dbReference>
<evidence type="ECO:0000313" key="3">
    <source>
        <dbReference type="Proteomes" id="UP000831327"/>
    </source>
</evidence>
<feature type="transmembrane region" description="Helical" evidence="1">
    <location>
        <begin position="75"/>
        <end position="99"/>
    </location>
</feature>
<feature type="transmembrane region" description="Helical" evidence="1">
    <location>
        <begin position="48"/>
        <end position="68"/>
    </location>
</feature>
<dbReference type="EMBL" id="AP025637">
    <property type="protein sequence ID" value="BDG70345.1"/>
    <property type="molecule type" value="Genomic_DNA"/>
</dbReference>
<accession>A0ABN6NV80</accession>
<dbReference type="Pfam" id="PF04020">
    <property type="entry name" value="Phage_holin_4_2"/>
    <property type="match status" value="1"/>
</dbReference>
<keyword evidence="1" id="KW-1133">Transmembrane helix</keyword>
<protein>
    <submittedName>
        <fullName evidence="2">Membrane protein</fullName>
    </submittedName>
</protein>
<proteinExistence type="predicted"/>
<evidence type="ECO:0000313" key="2">
    <source>
        <dbReference type="EMBL" id="BDG70345.1"/>
    </source>
</evidence>
<name>A0ABN6NV80_9PROT</name>
<dbReference type="RefSeq" id="WP_244457681.1">
    <property type="nucleotide sequence ID" value="NZ_AP025637.1"/>
</dbReference>
<dbReference type="InterPro" id="IPR007165">
    <property type="entry name" value="Phage_holin_4_2"/>
</dbReference>
<feature type="transmembrane region" description="Helical" evidence="1">
    <location>
        <begin position="105"/>
        <end position="124"/>
    </location>
</feature>
<dbReference type="Proteomes" id="UP000831327">
    <property type="component" value="Chromosome"/>
</dbReference>
<keyword evidence="1" id="KW-0472">Membrane</keyword>
<dbReference type="PANTHER" id="PTHR37309:SF1">
    <property type="entry name" value="SLR0284 PROTEIN"/>
    <property type="match status" value="1"/>
</dbReference>
<evidence type="ECO:0000256" key="1">
    <source>
        <dbReference type="SAM" id="Phobius"/>
    </source>
</evidence>
<keyword evidence="1" id="KW-0812">Transmembrane</keyword>
<keyword evidence="3" id="KW-1185">Reference proteome</keyword>
<sequence>MPLQGPRAGVAMCEAGEMLGFVLRTTVTAVALWVAVAIVPGLQAGSSTALLIAAIVLGIVNATIRPVALLLSIPITILTFGLFVLVVNAGMLALVARLVPDFTVTGFWAAFFGSLVVSLVSAAINGGMTNG</sequence>
<feature type="transmembrane region" description="Helical" evidence="1">
    <location>
        <begin position="21"/>
        <end position="42"/>
    </location>
</feature>
<reference evidence="2 3" key="1">
    <citation type="journal article" date="2016" name="Microbes Environ.">
        <title>Phylogenetically diverse aerobic anoxygenic phototrophic bacteria isolated from epilithic biofilms in Tama river, Japan.</title>
        <authorList>
            <person name="Hirose S."/>
            <person name="Matsuura K."/>
            <person name="Haruta S."/>
        </authorList>
    </citation>
    <scope>NUCLEOTIDE SEQUENCE [LARGE SCALE GENOMIC DNA]</scope>
    <source>
        <strain evidence="2 3">S08</strain>
    </source>
</reference>
<organism evidence="2 3">
    <name type="scientific">Roseomonas fluvialis</name>
    <dbReference type="NCBI Taxonomy" id="1750527"/>
    <lineage>
        <taxon>Bacteria</taxon>
        <taxon>Pseudomonadati</taxon>
        <taxon>Pseudomonadota</taxon>
        <taxon>Alphaproteobacteria</taxon>
        <taxon>Acetobacterales</taxon>
        <taxon>Roseomonadaceae</taxon>
        <taxon>Roseomonas</taxon>
    </lineage>
</organism>
<gene>
    <name evidence="2" type="ORF">Rmf_02740</name>
</gene>